<gene>
    <name evidence="2" type="ORF">CSUB01_04365</name>
</gene>
<organism evidence="2 3">
    <name type="scientific">Colletotrichum sublineola</name>
    <name type="common">Sorghum anthracnose fungus</name>
    <dbReference type="NCBI Taxonomy" id="1173701"/>
    <lineage>
        <taxon>Eukaryota</taxon>
        <taxon>Fungi</taxon>
        <taxon>Dikarya</taxon>
        <taxon>Ascomycota</taxon>
        <taxon>Pezizomycotina</taxon>
        <taxon>Sordariomycetes</taxon>
        <taxon>Hypocreomycetidae</taxon>
        <taxon>Glomerellales</taxon>
        <taxon>Glomerellaceae</taxon>
        <taxon>Colletotrichum</taxon>
        <taxon>Colletotrichum graminicola species complex</taxon>
    </lineage>
</organism>
<name>A0A066XCU8_COLSU</name>
<evidence type="ECO:0000313" key="3">
    <source>
        <dbReference type="Proteomes" id="UP000027238"/>
    </source>
</evidence>
<dbReference type="EMBL" id="JMSE01001191">
    <property type="protein sequence ID" value="KDN63845.1"/>
    <property type="molecule type" value="Genomic_DNA"/>
</dbReference>
<dbReference type="AlphaFoldDB" id="A0A066XCU8"/>
<dbReference type="OrthoDB" id="4832921at2759"/>
<accession>A0A066XCU8</accession>
<comment type="caution">
    <text evidence="2">The sequence shown here is derived from an EMBL/GenBank/DDBJ whole genome shotgun (WGS) entry which is preliminary data.</text>
</comment>
<evidence type="ECO:0000313" key="2">
    <source>
        <dbReference type="EMBL" id="KDN63845.1"/>
    </source>
</evidence>
<protein>
    <submittedName>
        <fullName evidence="2">Uncharacterized protein</fullName>
    </submittedName>
</protein>
<reference evidence="3" key="1">
    <citation type="journal article" date="2014" name="Genome Announc.">
        <title>Draft genome sequence of Colletotrichum sublineola, a destructive pathogen of cultivated sorghum.</title>
        <authorList>
            <person name="Baroncelli R."/>
            <person name="Sanz-Martin J.M."/>
            <person name="Rech G.E."/>
            <person name="Sukno S.A."/>
            <person name="Thon M.R."/>
        </authorList>
    </citation>
    <scope>NUCLEOTIDE SEQUENCE [LARGE SCALE GENOMIC DNA]</scope>
    <source>
        <strain evidence="3">TX430BB</strain>
    </source>
</reference>
<dbReference type="STRING" id="1173701.A0A066XCU8"/>
<dbReference type="HOGENOM" id="CLU_1970434_0_0_1"/>
<keyword evidence="3" id="KW-1185">Reference proteome</keyword>
<feature type="chain" id="PRO_5001634749" evidence="1">
    <location>
        <begin position="19"/>
        <end position="127"/>
    </location>
</feature>
<evidence type="ECO:0000256" key="1">
    <source>
        <dbReference type="SAM" id="SignalP"/>
    </source>
</evidence>
<proteinExistence type="predicted"/>
<dbReference type="Proteomes" id="UP000027238">
    <property type="component" value="Unassembled WGS sequence"/>
</dbReference>
<feature type="signal peptide" evidence="1">
    <location>
        <begin position="1"/>
        <end position="18"/>
    </location>
</feature>
<keyword evidence="1" id="KW-0732">Signal</keyword>
<sequence>MKTITAIILVSGLSPVLAAICNNNCGRAVAGARRANPPFASRSSLCAEFVTTYITLDPLASTTTATLSATPAPTITGTKPAWACACPDVTAYWSACQCFEGITATTVTIRPRPIGNQDARRELPHES</sequence>